<dbReference type="RefSeq" id="WP_208712684.1">
    <property type="nucleotide sequence ID" value="NZ_BAAAQW010000003.1"/>
</dbReference>
<sequence length="48" mass="5033">MKLLEYIDLVEDLTSAVLDGDAAAASSLAQTVKAMGREVRHETGAAVD</sequence>
<dbReference type="Proteomes" id="UP001500432">
    <property type="component" value="Unassembled WGS sequence"/>
</dbReference>
<proteinExistence type="predicted"/>
<protein>
    <submittedName>
        <fullName evidence="1">Uncharacterized protein</fullName>
    </submittedName>
</protein>
<evidence type="ECO:0000313" key="2">
    <source>
        <dbReference type="Proteomes" id="UP001500432"/>
    </source>
</evidence>
<gene>
    <name evidence="1" type="ORF">GCM10009849_06650</name>
</gene>
<name>A0ABN3BL42_9MICC</name>
<reference evidence="1 2" key="1">
    <citation type="journal article" date="2019" name="Int. J. Syst. Evol. Microbiol.">
        <title>The Global Catalogue of Microorganisms (GCM) 10K type strain sequencing project: providing services to taxonomists for standard genome sequencing and annotation.</title>
        <authorList>
            <consortium name="The Broad Institute Genomics Platform"/>
            <consortium name="The Broad Institute Genome Sequencing Center for Infectious Disease"/>
            <person name="Wu L."/>
            <person name="Ma J."/>
        </authorList>
    </citation>
    <scope>NUCLEOTIDE SEQUENCE [LARGE SCALE GENOMIC DNA]</scope>
    <source>
        <strain evidence="1 2">JCM 16034</strain>
    </source>
</reference>
<accession>A0ABN3BL42</accession>
<dbReference type="EMBL" id="BAAAQW010000003">
    <property type="protein sequence ID" value="GAA2197506.1"/>
    <property type="molecule type" value="Genomic_DNA"/>
</dbReference>
<organism evidence="1 2">
    <name type="scientific">Sinomonas flava</name>
    <dbReference type="NCBI Taxonomy" id="496857"/>
    <lineage>
        <taxon>Bacteria</taxon>
        <taxon>Bacillati</taxon>
        <taxon>Actinomycetota</taxon>
        <taxon>Actinomycetes</taxon>
        <taxon>Micrococcales</taxon>
        <taxon>Micrococcaceae</taxon>
        <taxon>Sinomonas</taxon>
    </lineage>
</organism>
<keyword evidence="2" id="KW-1185">Reference proteome</keyword>
<evidence type="ECO:0000313" key="1">
    <source>
        <dbReference type="EMBL" id="GAA2197506.1"/>
    </source>
</evidence>
<comment type="caution">
    <text evidence="1">The sequence shown here is derived from an EMBL/GenBank/DDBJ whole genome shotgun (WGS) entry which is preliminary data.</text>
</comment>